<dbReference type="AlphaFoldDB" id="A0A150IV50"/>
<comment type="caution">
    <text evidence="1">The sequence shown here is derived from an EMBL/GenBank/DDBJ whole genome shotgun (WGS) entry which is preliminary data.</text>
</comment>
<reference evidence="1 2" key="1">
    <citation type="journal article" date="2016" name="ISME J.">
        <title>Chasing the elusive Euryarchaeota class WSA2: genomes reveal a uniquely fastidious methyl-reducing methanogen.</title>
        <authorList>
            <person name="Nobu M.K."/>
            <person name="Narihiro T."/>
            <person name="Kuroda K."/>
            <person name="Mei R."/>
            <person name="Liu W.T."/>
        </authorList>
    </citation>
    <scope>NUCLEOTIDE SEQUENCE [LARGE SCALE GENOMIC DNA]</scope>
    <source>
        <strain evidence="1">U1lsi0528_Bin055</strain>
    </source>
</reference>
<gene>
    <name evidence="1" type="ORF">AMQ22_01835</name>
</gene>
<dbReference type="EMBL" id="LNGC01000124">
    <property type="protein sequence ID" value="KYC48830.1"/>
    <property type="molecule type" value="Genomic_DNA"/>
</dbReference>
<protein>
    <submittedName>
        <fullName evidence="1">Uncharacterized protein</fullName>
    </submittedName>
</protein>
<accession>A0A150IV50</accession>
<proteinExistence type="predicted"/>
<dbReference type="Proteomes" id="UP000075398">
    <property type="component" value="Unassembled WGS sequence"/>
</dbReference>
<sequence>MENLANTYWELLLQEEKDRGKLLAMFYWACMDKQGNTSELVVFRKATKLYGWKVVFKAILDIVASDTLNTDKIGGILFYLCKKNFLESTKNFSYQFAEDWREKINEYRGNSSGNAVKLS</sequence>
<name>A0A150IV50_9EURY</name>
<evidence type="ECO:0000313" key="2">
    <source>
        <dbReference type="Proteomes" id="UP000075398"/>
    </source>
</evidence>
<evidence type="ECO:0000313" key="1">
    <source>
        <dbReference type="EMBL" id="KYC48830.1"/>
    </source>
</evidence>
<organism evidence="1 2">
    <name type="scientific">Candidatus Methanofastidiosum methylothiophilum</name>
    <dbReference type="NCBI Taxonomy" id="1705564"/>
    <lineage>
        <taxon>Archaea</taxon>
        <taxon>Methanobacteriati</taxon>
        <taxon>Methanobacteriota</taxon>
        <taxon>Stenosarchaea group</taxon>
        <taxon>Candidatus Methanofastidiosia</taxon>
        <taxon>Candidatus Methanofastidiosales</taxon>
        <taxon>Candidatus Methanofastidiosaceae</taxon>
        <taxon>Candidatus Methanofastidiosum</taxon>
    </lineage>
</organism>